<feature type="chain" id="PRO_5047363489" evidence="10">
    <location>
        <begin position="21"/>
        <end position="662"/>
    </location>
</feature>
<feature type="signal peptide" evidence="10">
    <location>
        <begin position="1"/>
        <end position="20"/>
    </location>
</feature>
<accession>A0ABR0ZIH7</accession>
<dbReference type="EMBL" id="JAHFZB010000011">
    <property type="protein sequence ID" value="KAK6484426.1"/>
    <property type="molecule type" value="Genomic_DNA"/>
</dbReference>
<dbReference type="InterPro" id="IPR013783">
    <property type="entry name" value="Ig-like_fold"/>
</dbReference>
<keyword evidence="3 10" id="KW-0732">Signal</keyword>
<evidence type="ECO:0000256" key="10">
    <source>
        <dbReference type="SAM" id="SignalP"/>
    </source>
</evidence>
<dbReference type="PANTHER" id="PTHR23037:SF34">
    <property type="entry name" value="THROMBOPOIETIN RECEPTOR ISOFORM X1"/>
    <property type="match status" value="1"/>
</dbReference>
<evidence type="ECO:0000256" key="4">
    <source>
        <dbReference type="ARBA" id="ARBA00022989"/>
    </source>
</evidence>
<comment type="subcellular location">
    <subcellularLocation>
        <location evidence="1">Membrane</location>
        <topology evidence="1">Single-pass type I membrane protein</topology>
    </subcellularLocation>
</comment>
<evidence type="ECO:0000313" key="12">
    <source>
        <dbReference type="EMBL" id="KAK6484426.1"/>
    </source>
</evidence>
<evidence type="ECO:0000256" key="1">
    <source>
        <dbReference type="ARBA" id="ARBA00004479"/>
    </source>
</evidence>
<dbReference type="InterPro" id="IPR015321">
    <property type="entry name" value="TypeI_recpt_CBD"/>
</dbReference>
<dbReference type="InterPro" id="IPR015152">
    <property type="entry name" value="Growth/epo_recpt_lig-bind"/>
</dbReference>
<keyword evidence="13" id="KW-1185">Reference proteome</keyword>
<reference evidence="12 13" key="1">
    <citation type="submission" date="2021-05" db="EMBL/GenBank/DDBJ databases">
        <authorList>
            <person name="Zahm M."/>
            <person name="Klopp C."/>
            <person name="Cabau C."/>
            <person name="Kuhl H."/>
            <person name="Suciu R."/>
            <person name="Ciorpac M."/>
            <person name="Holostenco D."/>
            <person name="Gessner J."/>
            <person name="Wuertz S."/>
            <person name="Hohne C."/>
            <person name="Stock M."/>
            <person name="Gislard M."/>
            <person name="Lluch J."/>
            <person name="Milhes M."/>
            <person name="Lampietro C."/>
            <person name="Lopez Roques C."/>
            <person name="Donnadieu C."/>
            <person name="Du K."/>
            <person name="Schartl M."/>
            <person name="Guiguen Y."/>
        </authorList>
    </citation>
    <scope>NUCLEOTIDE SEQUENCE [LARGE SCALE GENOMIC DNA]</scope>
    <source>
        <strain evidence="12">Hh-F2</strain>
        <tissue evidence="12">Blood</tissue>
    </source>
</reference>
<dbReference type="CDD" id="cd00063">
    <property type="entry name" value="FN3"/>
    <property type="match status" value="2"/>
</dbReference>
<evidence type="ECO:0000256" key="3">
    <source>
        <dbReference type="ARBA" id="ARBA00022729"/>
    </source>
</evidence>
<evidence type="ECO:0000256" key="6">
    <source>
        <dbReference type="ARBA" id="ARBA00023170"/>
    </source>
</evidence>
<dbReference type="PROSITE" id="PS50853">
    <property type="entry name" value="FN3"/>
    <property type="match status" value="2"/>
</dbReference>
<evidence type="ECO:0000256" key="5">
    <source>
        <dbReference type="ARBA" id="ARBA00023136"/>
    </source>
</evidence>
<keyword evidence="2 9" id="KW-0812">Transmembrane</keyword>
<protein>
    <submittedName>
        <fullName evidence="12">Thrombopoietin receptor-like</fullName>
    </submittedName>
</protein>
<proteinExistence type="predicted"/>
<name>A0ABR0ZIH7_HUSHU</name>
<dbReference type="PANTHER" id="PTHR23037">
    <property type="entry name" value="CYTOKINE RECEPTOR"/>
    <property type="match status" value="1"/>
</dbReference>
<dbReference type="InterPro" id="IPR036116">
    <property type="entry name" value="FN3_sf"/>
</dbReference>
<dbReference type="Gene3D" id="2.60.40.10">
    <property type="entry name" value="Immunoglobulins"/>
    <property type="match status" value="4"/>
</dbReference>
<dbReference type="Pfam" id="PF09240">
    <property type="entry name" value="IL6Ra-bind"/>
    <property type="match status" value="1"/>
</dbReference>
<organism evidence="12 13">
    <name type="scientific">Huso huso</name>
    <name type="common">Beluga</name>
    <name type="synonym">Acipenser huso</name>
    <dbReference type="NCBI Taxonomy" id="61971"/>
    <lineage>
        <taxon>Eukaryota</taxon>
        <taxon>Metazoa</taxon>
        <taxon>Chordata</taxon>
        <taxon>Craniata</taxon>
        <taxon>Vertebrata</taxon>
        <taxon>Euteleostomi</taxon>
        <taxon>Actinopterygii</taxon>
        <taxon>Chondrostei</taxon>
        <taxon>Acipenseriformes</taxon>
        <taxon>Acipenseridae</taxon>
        <taxon>Huso</taxon>
    </lineage>
</organism>
<feature type="domain" description="Fibronectin type-III" evidence="11">
    <location>
        <begin position="323"/>
        <end position="419"/>
    </location>
</feature>
<feature type="transmembrane region" description="Helical" evidence="9">
    <location>
        <begin position="422"/>
        <end position="445"/>
    </location>
</feature>
<feature type="domain" description="Fibronectin type-III" evidence="11">
    <location>
        <begin position="140"/>
        <end position="232"/>
    </location>
</feature>
<keyword evidence="7" id="KW-0325">Glycoprotein</keyword>
<comment type="caution">
    <text evidence="12">The sequence shown here is derived from an EMBL/GenBank/DDBJ whole genome shotgun (WGS) entry which is preliminary data.</text>
</comment>
<evidence type="ECO:0000256" key="2">
    <source>
        <dbReference type="ARBA" id="ARBA00022692"/>
    </source>
</evidence>
<feature type="compositionally biased region" description="Basic and acidic residues" evidence="8">
    <location>
        <begin position="504"/>
        <end position="516"/>
    </location>
</feature>
<evidence type="ECO:0000256" key="9">
    <source>
        <dbReference type="SAM" id="Phobius"/>
    </source>
</evidence>
<dbReference type="Proteomes" id="UP001369086">
    <property type="component" value="Unassembled WGS sequence"/>
</dbReference>
<dbReference type="InterPro" id="IPR003961">
    <property type="entry name" value="FN3_dom"/>
</dbReference>
<keyword evidence="5 9" id="KW-0472">Membrane</keyword>
<dbReference type="Pfam" id="PF00041">
    <property type="entry name" value="fn3"/>
    <property type="match status" value="1"/>
</dbReference>
<evidence type="ECO:0000313" key="13">
    <source>
        <dbReference type="Proteomes" id="UP001369086"/>
    </source>
</evidence>
<dbReference type="PROSITE" id="PS51257">
    <property type="entry name" value="PROKAR_LIPOPROTEIN"/>
    <property type="match status" value="1"/>
</dbReference>
<evidence type="ECO:0000256" key="8">
    <source>
        <dbReference type="SAM" id="MobiDB-lite"/>
    </source>
</evidence>
<keyword evidence="4 9" id="KW-1133">Transmembrane helix</keyword>
<evidence type="ECO:0000256" key="7">
    <source>
        <dbReference type="ARBA" id="ARBA00023180"/>
    </source>
</evidence>
<feature type="region of interest" description="Disordered" evidence="8">
    <location>
        <begin position="504"/>
        <end position="528"/>
    </location>
</feature>
<keyword evidence="6" id="KW-0675">Receptor</keyword>
<sequence>MAPRFAWRLGILFPTWISCALLLTSHCGSLRVLREEISLLAADKDPKCFTRADKDLTCFWEGRNNTSYDFYYEYEGEEEEKKCTLTHQRVDPDTGLHICLFPPEDVYLFVEAHIKVTESGTNKSVYERVVNVENQVLLDPPTDVSVSLNGKPQQFTVRWTAPRPGNLQYEIQYSTDKTQAKVSEPQSLVHTLYGLSPGEKYNIAVRAKPDGSSRDGFWSAWSQTASAVVPRPADEIHLNCFTPDLQYVICNWNSEEMEKDTQYTLYYQSRNGDWEVCDHSDVTNTCTFQGWNSSDIIVTVNASSRHQNHTFYKEPINMNHMVLTVPPKHLAGEVNDGKLRLQWEPAVAELADHMVYQIRYSLDNHSGWKHIILESPEPRTLLDVQVGSQYHIQIKTKPNGDTYKGSWSNWSHTFTVAVPSQLGLLLIGLVPLVLVLIAVVIMATFSKFFRKIKQHLWPPVPDLDRVLENFLTEINKHCQPMQPFNDKLCKEDVLPTVVEIVSEKETSNSTKSHGDDLDSPSPPLGQVRLSLSEETPPLETGSQGYVVLDPEHNVKGSEGNEYVHEEEGEMDSSRPVSLHCQSCCFPDSSVHGGHVLPQLLSRYGHLAARSLHQHPPHSADISNHSYLLLADSESKILVEWQLSGEANLYANGDSLTQLMQSE</sequence>
<evidence type="ECO:0000259" key="11">
    <source>
        <dbReference type="PROSITE" id="PS50853"/>
    </source>
</evidence>
<dbReference type="SUPFAM" id="SSF49265">
    <property type="entry name" value="Fibronectin type III"/>
    <property type="match status" value="4"/>
</dbReference>
<gene>
    <name evidence="12" type="ORF">HHUSO_G14205</name>
</gene>
<dbReference type="SMART" id="SM00060">
    <property type="entry name" value="FN3"/>
    <property type="match status" value="2"/>
</dbReference>
<dbReference type="Pfam" id="PF09067">
    <property type="entry name" value="EpoR_lig-bind"/>
    <property type="match status" value="1"/>
</dbReference>